<gene>
    <name evidence="1" type="ORF">PIB30_050682</name>
</gene>
<reference evidence="1 2" key="1">
    <citation type="journal article" date="2023" name="Plants (Basel)">
        <title>Bridging the Gap: Combining Genomics and Transcriptomics Approaches to Understand Stylosanthes scabra, an Orphan Legume from the Brazilian Caatinga.</title>
        <authorList>
            <person name="Ferreira-Neto J.R.C."/>
            <person name="da Silva M.D."/>
            <person name="Binneck E."/>
            <person name="de Melo N.F."/>
            <person name="da Silva R.H."/>
            <person name="de Melo A.L.T.M."/>
            <person name="Pandolfi V."/>
            <person name="Bustamante F.O."/>
            <person name="Brasileiro-Vidal A.C."/>
            <person name="Benko-Iseppon A.M."/>
        </authorList>
    </citation>
    <scope>NUCLEOTIDE SEQUENCE [LARGE SCALE GENOMIC DNA]</scope>
    <source>
        <tissue evidence="1">Leaves</tissue>
    </source>
</reference>
<evidence type="ECO:0000313" key="2">
    <source>
        <dbReference type="Proteomes" id="UP001341840"/>
    </source>
</evidence>
<sequence length="106" mass="12182">MKRKIQEQLFLLHIGRIGPCKALDLARKLEITFLALVLILPDSTVRLRGTRCSHMVNKNCSFDFAPARSPWYWQNASRNAPRDTWGCTIGPCDRMVPCFMLLSFLL</sequence>
<dbReference type="Proteomes" id="UP001341840">
    <property type="component" value="Unassembled WGS sequence"/>
</dbReference>
<protein>
    <submittedName>
        <fullName evidence="1">Uncharacterized protein</fullName>
    </submittedName>
</protein>
<proteinExistence type="predicted"/>
<comment type="caution">
    <text evidence="1">The sequence shown here is derived from an EMBL/GenBank/DDBJ whole genome shotgun (WGS) entry which is preliminary data.</text>
</comment>
<keyword evidence="2" id="KW-1185">Reference proteome</keyword>
<evidence type="ECO:0000313" key="1">
    <source>
        <dbReference type="EMBL" id="MED6111230.1"/>
    </source>
</evidence>
<name>A0ABU6QHW8_9FABA</name>
<dbReference type="EMBL" id="JASCZI010000351">
    <property type="protein sequence ID" value="MED6111230.1"/>
    <property type="molecule type" value="Genomic_DNA"/>
</dbReference>
<accession>A0ABU6QHW8</accession>
<organism evidence="1 2">
    <name type="scientific">Stylosanthes scabra</name>
    <dbReference type="NCBI Taxonomy" id="79078"/>
    <lineage>
        <taxon>Eukaryota</taxon>
        <taxon>Viridiplantae</taxon>
        <taxon>Streptophyta</taxon>
        <taxon>Embryophyta</taxon>
        <taxon>Tracheophyta</taxon>
        <taxon>Spermatophyta</taxon>
        <taxon>Magnoliopsida</taxon>
        <taxon>eudicotyledons</taxon>
        <taxon>Gunneridae</taxon>
        <taxon>Pentapetalae</taxon>
        <taxon>rosids</taxon>
        <taxon>fabids</taxon>
        <taxon>Fabales</taxon>
        <taxon>Fabaceae</taxon>
        <taxon>Papilionoideae</taxon>
        <taxon>50 kb inversion clade</taxon>
        <taxon>dalbergioids sensu lato</taxon>
        <taxon>Dalbergieae</taxon>
        <taxon>Pterocarpus clade</taxon>
        <taxon>Stylosanthes</taxon>
    </lineage>
</organism>